<evidence type="ECO:0000256" key="3">
    <source>
        <dbReference type="ARBA" id="ARBA00022448"/>
    </source>
</evidence>
<dbReference type="EMBL" id="SDWY01000003">
    <property type="protein sequence ID" value="MDN6900552.1"/>
    <property type="molecule type" value="Genomic_DNA"/>
</dbReference>
<dbReference type="Proteomes" id="UP001167919">
    <property type="component" value="Unassembled WGS sequence"/>
</dbReference>
<evidence type="ECO:0000256" key="6">
    <source>
        <dbReference type="ARBA" id="ARBA00022989"/>
    </source>
</evidence>
<evidence type="ECO:0000313" key="11">
    <source>
        <dbReference type="EMBL" id="QAS69431.1"/>
    </source>
</evidence>
<keyword evidence="3 8" id="KW-0813">Transport</keyword>
<dbReference type="RefSeq" id="WP_128685533.1">
    <property type="nucleotide sequence ID" value="NZ_CP029684.2"/>
</dbReference>
<evidence type="ECO:0000313" key="12">
    <source>
        <dbReference type="Proteomes" id="UP000286907"/>
    </source>
</evidence>
<feature type="transmembrane region" description="Helical" evidence="9">
    <location>
        <begin position="34"/>
        <end position="52"/>
    </location>
</feature>
<name>A0AAJ1RD44_9LACO</name>
<dbReference type="PANTHER" id="PTHR34295:SF4">
    <property type="entry name" value="BIOTIN TRANSPORTER BIOY-RELATED"/>
    <property type="match status" value="1"/>
</dbReference>
<evidence type="ECO:0000256" key="4">
    <source>
        <dbReference type="ARBA" id="ARBA00022475"/>
    </source>
</evidence>
<reference evidence="11 12" key="1">
    <citation type="journal article" date="2019" name="Syst. Appl. Microbiol.">
        <title>Oenococcus sicerae sp. nov., isolated from French cider.</title>
        <authorList>
            <person name="Cousin F.J."/>
            <person name="Le Guellec R."/>
            <person name="Chagnot C."/>
            <person name="Goux D."/>
            <person name="Dalmasso M."/>
            <person name="Laplace J.M."/>
            <person name="Cretenet M."/>
        </authorList>
    </citation>
    <scope>NUCLEOTIDE SEQUENCE [LARGE SCALE GENOMIC DNA]</scope>
    <source>
        <strain evidence="11 12">UCMA 15228</strain>
    </source>
</reference>
<keyword evidence="4 8" id="KW-1003">Cell membrane</keyword>
<proteinExistence type="inferred from homology"/>
<organism evidence="10 13">
    <name type="scientific">Oenococcus sicerae</name>
    <dbReference type="NCBI Taxonomy" id="2203724"/>
    <lineage>
        <taxon>Bacteria</taxon>
        <taxon>Bacillati</taxon>
        <taxon>Bacillota</taxon>
        <taxon>Bacilli</taxon>
        <taxon>Lactobacillales</taxon>
        <taxon>Lactobacillaceae</taxon>
        <taxon>Oenococcus</taxon>
    </lineage>
</organism>
<dbReference type="GO" id="GO:0015225">
    <property type="term" value="F:biotin transmembrane transporter activity"/>
    <property type="evidence" value="ECO:0007669"/>
    <property type="project" value="UniProtKB-UniRule"/>
</dbReference>
<dbReference type="InterPro" id="IPR003784">
    <property type="entry name" value="BioY"/>
</dbReference>
<dbReference type="Gene3D" id="1.10.1760.20">
    <property type="match status" value="1"/>
</dbReference>
<sequence>MNKQTLKKACLVLILALFLGLSSQITIPLGFVPITGQTLAVGLIASVFGLSIGVQSLSLYILMGIAGLPFFAGAHAGLAVVLGPTGGYIWGFLLYILLVKLITKKSRSTLQIGLANASAALVQLFIGAAWLMLVTGITPAAAIANGVLPFIVPGLIKITMIVIVAKTVSSRVPVLYR</sequence>
<evidence type="ECO:0000256" key="2">
    <source>
        <dbReference type="ARBA" id="ARBA00010692"/>
    </source>
</evidence>
<reference evidence="11" key="3">
    <citation type="submission" date="2020-01" db="EMBL/GenBank/DDBJ databases">
        <authorList>
            <person name="Cousin F.J."/>
            <person name="Le Guellec R."/>
            <person name="Cretenet M."/>
        </authorList>
    </citation>
    <scope>NUCLEOTIDE SEQUENCE</scope>
    <source>
        <strain evidence="11">UCMA 15228</strain>
    </source>
</reference>
<feature type="transmembrane region" description="Helical" evidence="9">
    <location>
        <begin position="150"/>
        <end position="168"/>
    </location>
</feature>
<keyword evidence="7 8" id="KW-0472">Membrane</keyword>
<keyword evidence="12" id="KW-1185">Reference proteome</keyword>
<dbReference type="PANTHER" id="PTHR34295">
    <property type="entry name" value="BIOTIN TRANSPORTER BIOY"/>
    <property type="match status" value="1"/>
</dbReference>
<evidence type="ECO:0000256" key="7">
    <source>
        <dbReference type="ARBA" id="ARBA00023136"/>
    </source>
</evidence>
<protein>
    <recommendedName>
        <fullName evidence="8">Biotin transporter</fullName>
    </recommendedName>
</protein>
<comment type="similarity">
    <text evidence="2 8">Belongs to the BioY family.</text>
</comment>
<feature type="transmembrane region" description="Helical" evidence="9">
    <location>
        <begin position="87"/>
        <end position="103"/>
    </location>
</feature>
<accession>A0AAJ1RD44</accession>
<evidence type="ECO:0000313" key="13">
    <source>
        <dbReference type="Proteomes" id="UP001167919"/>
    </source>
</evidence>
<reference evidence="10" key="2">
    <citation type="submission" date="2019-01" db="EMBL/GenBank/DDBJ databases">
        <title>Oenococcus sicerae UCMA17102.</title>
        <authorList>
            <person name="Cousin F.J."/>
            <person name="Le Guellec R."/>
            <person name="Cretenet M."/>
        </authorList>
    </citation>
    <scope>NUCLEOTIDE SEQUENCE</scope>
    <source>
        <strain evidence="10">UCMA17102</strain>
    </source>
</reference>
<evidence type="ECO:0000256" key="8">
    <source>
        <dbReference type="PIRNR" id="PIRNR016661"/>
    </source>
</evidence>
<comment type="subcellular location">
    <subcellularLocation>
        <location evidence="1 8">Cell membrane</location>
        <topology evidence="1 8">Multi-pass membrane protein</topology>
    </subcellularLocation>
</comment>
<keyword evidence="6 9" id="KW-1133">Transmembrane helix</keyword>
<dbReference type="AlphaFoldDB" id="A0AAJ1RD44"/>
<dbReference type="PIRSF" id="PIRSF016661">
    <property type="entry name" value="BioY"/>
    <property type="match status" value="1"/>
</dbReference>
<keyword evidence="5 9" id="KW-0812">Transmembrane</keyword>
<evidence type="ECO:0000313" key="10">
    <source>
        <dbReference type="EMBL" id="MDN6900552.1"/>
    </source>
</evidence>
<dbReference type="EMBL" id="CP029684">
    <property type="protein sequence ID" value="QAS69431.1"/>
    <property type="molecule type" value="Genomic_DNA"/>
</dbReference>
<evidence type="ECO:0000256" key="5">
    <source>
        <dbReference type="ARBA" id="ARBA00022692"/>
    </source>
</evidence>
<dbReference type="Pfam" id="PF02632">
    <property type="entry name" value="BioY"/>
    <property type="match status" value="1"/>
</dbReference>
<gene>
    <name evidence="11" type="ORF">DLJ48_02285</name>
    <name evidence="10" type="ORF">EVC35_05990</name>
</gene>
<dbReference type="Proteomes" id="UP000286907">
    <property type="component" value="Chromosome"/>
</dbReference>
<dbReference type="GO" id="GO:0005886">
    <property type="term" value="C:plasma membrane"/>
    <property type="evidence" value="ECO:0007669"/>
    <property type="project" value="UniProtKB-SubCell"/>
</dbReference>
<evidence type="ECO:0000256" key="1">
    <source>
        <dbReference type="ARBA" id="ARBA00004651"/>
    </source>
</evidence>
<evidence type="ECO:0000256" key="9">
    <source>
        <dbReference type="SAM" id="Phobius"/>
    </source>
</evidence>